<feature type="transmembrane region" description="Helical" evidence="4">
    <location>
        <begin position="21"/>
        <end position="36"/>
    </location>
</feature>
<dbReference type="SMART" id="SM00313">
    <property type="entry name" value="PXA"/>
    <property type="match status" value="1"/>
</dbReference>
<feature type="region of interest" description="Disordered" evidence="3">
    <location>
        <begin position="867"/>
        <end position="892"/>
    </location>
</feature>
<dbReference type="InterPro" id="IPR036871">
    <property type="entry name" value="PX_dom_sf"/>
</dbReference>
<dbReference type="PANTHER" id="PTHR22999">
    <property type="entry name" value="PX SERINE/THREONINE KINASE PXK"/>
    <property type="match status" value="1"/>
</dbReference>
<feature type="compositionally biased region" description="Basic residues" evidence="3">
    <location>
        <begin position="569"/>
        <end position="594"/>
    </location>
</feature>
<evidence type="ECO:0000259" key="6">
    <source>
        <dbReference type="PROSITE" id="PS51207"/>
    </source>
</evidence>
<dbReference type="PROSITE" id="PS50195">
    <property type="entry name" value="PX"/>
    <property type="match status" value="1"/>
</dbReference>
<dbReference type="Pfam" id="PF08628">
    <property type="entry name" value="Nexin_C"/>
    <property type="match status" value="1"/>
</dbReference>
<dbReference type="GO" id="GO:0005768">
    <property type="term" value="C:endosome"/>
    <property type="evidence" value="ECO:0007669"/>
    <property type="project" value="UniProtKB-ARBA"/>
</dbReference>
<feature type="compositionally biased region" description="Basic and acidic residues" evidence="3">
    <location>
        <begin position="505"/>
        <end position="521"/>
    </location>
</feature>
<dbReference type="InterPro" id="IPR013937">
    <property type="entry name" value="Sorting_nexin_C"/>
</dbReference>
<feature type="region of interest" description="Disordered" evidence="3">
    <location>
        <begin position="485"/>
        <end position="543"/>
    </location>
</feature>
<dbReference type="SUPFAM" id="SSF64268">
    <property type="entry name" value="PX domain"/>
    <property type="match status" value="1"/>
</dbReference>
<evidence type="ECO:0000313" key="7">
    <source>
        <dbReference type="EMBL" id="KAL2455823.1"/>
    </source>
</evidence>
<feature type="region of interest" description="Disordered" evidence="3">
    <location>
        <begin position="334"/>
        <end position="353"/>
    </location>
</feature>
<dbReference type="InterPro" id="IPR001683">
    <property type="entry name" value="PX_dom"/>
</dbReference>
<evidence type="ECO:0000256" key="3">
    <source>
        <dbReference type="SAM" id="MobiDB-lite"/>
    </source>
</evidence>
<gene>
    <name evidence="7" type="ORF">Fot_57245</name>
</gene>
<dbReference type="SMART" id="SM00312">
    <property type="entry name" value="PX"/>
    <property type="match status" value="1"/>
</dbReference>
<dbReference type="AlphaFoldDB" id="A0ABD1NW30"/>
<dbReference type="PANTHER" id="PTHR22999:SF28">
    <property type="entry name" value="PHOX (PX) DOMAIN-CONTAINING PROTEIN"/>
    <property type="match status" value="1"/>
</dbReference>
<comment type="caution">
    <text evidence="7">The sequence shown here is derived from an EMBL/GenBank/DDBJ whole genome shotgun (WGS) entry which is preliminary data.</text>
</comment>
<feature type="domain" description="PX" evidence="5">
    <location>
        <begin position="680"/>
        <end position="792"/>
    </location>
</feature>
<keyword evidence="4" id="KW-0472">Membrane</keyword>
<dbReference type="InterPro" id="IPR003114">
    <property type="entry name" value="Phox_assoc"/>
</dbReference>
<keyword evidence="2" id="KW-0963">Cytoplasm</keyword>
<sequence length="1142" mass="129387">MSTERQMVSVRDLVEEAKKRIVFLIVCVVGLSYLMSLTSPSVLVNLPVAAVLIIIFRYWSVEYDMRKKAETYKGKPITASTAPKRNPFEVPRVTVDKSDWKHKVDSPVVEDAIDHFTRHIVSEWVTDLWYSRITPDRQGPEELVLIMNGVLGELSYRMRDINLINLLTRDIVDILCTQLELFRTSKTKIEKHQFRFLTDEEREMELKSVLAAENKLHPALFSAESEHKVLQHIMDGLISFTFKPEDLQCSLFRYVVRELLACAVMRPVLNLSNPRFINERIESLIISLSKTNKGSKATHVDLQSRTNVSPNLSSDHFSRVLDPSMKGVELVQLKKDQSRSEAENPASGNMKETLLSKDPLLSFDTHSTHSWSSLSETNYAEGRGIQRQLSGGEWVDMLDVFSRRKTEALAPEHFDNMWTKGRNYKRKEGVNQVADPVKQGSLVCVSNSVEQSKVLSGQKKKVLETIGSSFESDVLTSGCNKCPGPDNIVTRDDFKKQSRTANSLNEDKDEHNVLHSDEVKSESSSSNTEDEDTSSVTGIDSPGIKVWDAKNKRSIGRIHHPLESFEGHKSRKANKGHLRSQRLHKTQSKRKRSRSSSQNGHIWQEVERTSFLLGDRQDILNSSIENIKHEDSSDDFKAELLGRVYSGATTSSSVSLASLPGSHCLPANSAKKSIVADSFFKLRCEVLGANIVKSGSKTFAVYSISVTDVNSNSWSIKRRFRHFEELHRRLKEFPEYNLHLPPKHFLSTGVDVFVIQERCKLLDQYLKKLLQLPTVSSSIEVWDFLSVDSQTYVFSNSLSILETLSVDLDDTIPEKSRDYRDRIRPTTDLLFNQKENFSHGKESALRMKGEHVTDASKLNKRSLVLSPRRKPAKGCGKALEDSSSDSDNPEQESIHLARNLGKTLKTDANGSRASEFINAATDPTLPSEWVPPNLSVPILDLVDVIFQLQDGGWIRRKAFWVAKQILQLGMGDAFDDWLIEKIQILRRGSVVASGIRRLEQILWPDGIFVTKHPKRQQPTCVSPSHNSPRVQSPTPFSSPKIDGIQELEEMQQKEAERRAKLVYELMIDKAPAAIVGLVGHKEYEKCAKDLYYFIQSSVCMKQLAFYLLELLLLSAFPELDYVFKQLHVEKDKFGKLELNSQS</sequence>
<feature type="region of interest" description="Disordered" evidence="3">
    <location>
        <begin position="1015"/>
        <end position="1037"/>
    </location>
</feature>
<feature type="region of interest" description="Disordered" evidence="3">
    <location>
        <begin position="558"/>
        <end position="600"/>
    </location>
</feature>
<evidence type="ECO:0000259" key="5">
    <source>
        <dbReference type="PROSITE" id="PS50195"/>
    </source>
</evidence>
<evidence type="ECO:0000256" key="1">
    <source>
        <dbReference type="ARBA" id="ARBA00004496"/>
    </source>
</evidence>
<evidence type="ECO:0000313" key="8">
    <source>
        <dbReference type="Proteomes" id="UP001604277"/>
    </source>
</evidence>
<protein>
    <submittedName>
        <fullName evidence="7">Phox-associated domain</fullName>
    </submittedName>
</protein>
<reference evidence="8" key="1">
    <citation type="submission" date="2024-07" db="EMBL/GenBank/DDBJ databases">
        <title>Two chromosome-level genome assemblies of Korean endemic species Abeliophyllum distichum and Forsythia ovata (Oleaceae).</title>
        <authorList>
            <person name="Jang H."/>
        </authorList>
    </citation>
    <scope>NUCLEOTIDE SEQUENCE [LARGE SCALE GENOMIC DNA]</scope>
</reference>
<dbReference type="Proteomes" id="UP001604277">
    <property type="component" value="Unassembled WGS sequence"/>
</dbReference>
<dbReference type="PROSITE" id="PS51207">
    <property type="entry name" value="PXA"/>
    <property type="match status" value="1"/>
</dbReference>
<evidence type="ECO:0000256" key="4">
    <source>
        <dbReference type="SAM" id="Phobius"/>
    </source>
</evidence>
<keyword evidence="8" id="KW-1185">Reference proteome</keyword>
<dbReference type="GO" id="GO:0016020">
    <property type="term" value="C:membrane"/>
    <property type="evidence" value="ECO:0007669"/>
    <property type="project" value="UniProtKB-ARBA"/>
</dbReference>
<proteinExistence type="predicted"/>
<feature type="compositionally biased region" description="Polar residues" evidence="3">
    <location>
        <begin position="1016"/>
        <end position="1037"/>
    </location>
</feature>
<keyword evidence="4" id="KW-1133">Transmembrane helix</keyword>
<dbReference type="Pfam" id="PF02194">
    <property type="entry name" value="PXA"/>
    <property type="match status" value="1"/>
</dbReference>
<dbReference type="EMBL" id="JBFOLJ010000095">
    <property type="protein sequence ID" value="KAL2455823.1"/>
    <property type="molecule type" value="Genomic_DNA"/>
</dbReference>
<accession>A0ABD1NW30</accession>
<organism evidence="7 8">
    <name type="scientific">Forsythia ovata</name>
    <dbReference type="NCBI Taxonomy" id="205694"/>
    <lineage>
        <taxon>Eukaryota</taxon>
        <taxon>Viridiplantae</taxon>
        <taxon>Streptophyta</taxon>
        <taxon>Embryophyta</taxon>
        <taxon>Tracheophyta</taxon>
        <taxon>Spermatophyta</taxon>
        <taxon>Magnoliopsida</taxon>
        <taxon>eudicotyledons</taxon>
        <taxon>Gunneridae</taxon>
        <taxon>Pentapetalae</taxon>
        <taxon>asterids</taxon>
        <taxon>lamiids</taxon>
        <taxon>Lamiales</taxon>
        <taxon>Oleaceae</taxon>
        <taxon>Forsythieae</taxon>
        <taxon>Forsythia</taxon>
    </lineage>
</organism>
<dbReference type="Pfam" id="PF00787">
    <property type="entry name" value="PX"/>
    <property type="match status" value="1"/>
</dbReference>
<feature type="domain" description="PXA" evidence="6">
    <location>
        <begin position="106"/>
        <end position="290"/>
    </location>
</feature>
<evidence type="ECO:0000256" key="2">
    <source>
        <dbReference type="ARBA" id="ARBA00022490"/>
    </source>
</evidence>
<name>A0ABD1NW30_9LAMI</name>
<comment type="subcellular location">
    <subcellularLocation>
        <location evidence="1">Cytoplasm</location>
    </subcellularLocation>
</comment>
<dbReference type="InterPro" id="IPR051837">
    <property type="entry name" value="SortingNexin/PXDomain-PKLike"/>
</dbReference>
<keyword evidence="4" id="KW-0812">Transmembrane</keyword>
<dbReference type="Gene3D" id="3.30.1520.10">
    <property type="entry name" value="Phox-like domain"/>
    <property type="match status" value="1"/>
</dbReference>